<dbReference type="EMBL" id="BGPR01000906">
    <property type="protein sequence ID" value="GBM39737.1"/>
    <property type="molecule type" value="Genomic_DNA"/>
</dbReference>
<sequence length="107" mass="11977">MMRIKRTSGRGIAIVEIGLQTESSRILILRIHRTYYHSNSFCEMHTYRDAGTDGSRWERVRSGLWAGWSTPPSGIAATVVVFAAPHDGQRCCGKHNTSKKHLTPPVL</sequence>
<keyword evidence="2" id="KW-1185">Reference proteome</keyword>
<accession>A0A4Y2FFM2</accession>
<reference evidence="1 2" key="1">
    <citation type="journal article" date="2019" name="Sci. Rep.">
        <title>Orb-weaving spider Araneus ventricosus genome elucidates the spidroin gene catalogue.</title>
        <authorList>
            <person name="Kono N."/>
            <person name="Nakamura H."/>
            <person name="Ohtoshi R."/>
            <person name="Moran D.A.P."/>
            <person name="Shinohara A."/>
            <person name="Yoshida Y."/>
            <person name="Fujiwara M."/>
            <person name="Mori M."/>
            <person name="Tomita M."/>
            <person name="Arakawa K."/>
        </authorList>
    </citation>
    <scope>NUCLEOTIDE SEQUENCE [LARGE SCALE GENOMIC DNA]</scope>
</reference>
<evidence type="ECO:0000313" key="1">
    <source>
        <dbReference type="EMBL" id="GBM39737.1"/>
    </source>
</evidence>
<organism evidence="1 2">
    <name type="scientific">Araneus ventricosus</name>
    <name type="common">Orbweaver spider</name>
    <name type="synonym">Epeira ventricosa</name>
    <dbReference type="NCBI Taxonomy" id="182803"/>
    <lineage>
        <taxon>Eukaryota</taxon>
        <taxon>Metazoa</taxon>
        <taxon>Ecdysozoa</taxon>
        <taxon>Arthropoda</taxon>
        <taxon>Chelicerata</taxon>
        <taxon>Arachnida</taxon>
        <taxon>Araneae</taxon>
        <taxon>Araneomorphae</taxon>
        <taxon>Entelegynae</taxon>
        <taxon>Araneoidea</taxon>
        <taxon>Araneidae</taxon>
        <taxon>Araneus</taxon>
    </lineage>
</organism>
<gene>
    <name evidence="1" type="ORF">AVEN_68585_1</name>
</gene>
<name>A0A4Y2FFM2_ARAVE</name>
<comment type="caution">
    <text evidence="1">The sequence shown here is derived from an EMBL/GenBank/DDBJ whole genome shotgun (WGS) entry which is preliminary data.</text>
</comment>
<evidence type="ECO:0000313" key="2">
    <source>
        <dbReference type="Proteomes" id="UP000499080"/>
    </source>
</evidence>
<dbReference type="AlphaFoldDB" id="A0A4Y2FFM2"/>
<protein>
    <submittedName>
        <fullName evidence="1">Uncharacterized protein</fullName>
    </submittedName>
</protein>
<proteinExistence type="predicted"/>
<dbReference type="Proteomes" id="UP000499080">
    <property type="component" value="Unassembled WGS sequence"/>
</dbReference>